<dbReference type="Pfam" id="PF00367">
    <property type="entry name" value="PTS_EIIB"/>
    <property type="match status" value="1"/>
</dbReference>
<keyword evidence="10 12" id="KW-0472">Membrane</keyword>
<evidence type="ECO:0000256" key="10">
    <source>
        <dbReference type="ARBA" id="ARBA00023136"/>
    </source>
</evidence>
<dbReference type="HOGENOM" id="CLU_012312_1_1_14"/>
<dbReference type="InterPro" id="IPR018113">
    <property type="entry name" value="PTrfase_EIIB_Cys"/>
</dbReference>
<feature type="transmembrane region" description="Helical" evidence="12">
    <location>
        <begin position="398"/>
        <end position="417"/>
    </location>
</feature>
<feature type="transmembrane region" description="Helical" evidence="12">
    <location>
        <begin position="20"/>
        <end position="41"/>
    </location>
</feature>
<name>C5J5Z5_MESCH</name>
<evidence type="ECO:0000256" key="7">
    <source>
        <dbReference type="ARBA" id="ARBA00022692"/>
    </source>
</evidence>
<evidence type="ECO:0000259" key="14">
    <source>
        <dbReference type="PROSITE" id="PS51098"/>
    </source>
</evidence>
<dbReference type="Pfam" id="PF00358">
    <property type="entry name" value="PTS_EIIA_1"/>
    <property type="match status" value="1"/>
</dbReference>
<evidence type="ECO:0000313" key="16">
    <source>
        <dbReference type="EMBL" id="CAT04887.1"/>
    </source>
</evidence>
<dbReference type="eggNOG" id="COG2190">
    <property type="taxonomic scope" value="Bacteria"/>
</dbReference>
<organism evidence="16 17">
    <name type="scientific">Mesomycoplasma conjunctivae (strain ATCC 25834 / NCTC 10147 / HRC/581)</name>
    <name type="common">Mycoplasma conjunctivae</name>
    <dbReference type="NCBI Taxonomy" id="572263"/>
    <lineage>
        <taxon>Bacteria</taxon>
        <taxon>Bacillati</taxon>
        <taxon>Mycoplasmatota</taxon>
        <taxon>Mycoplasmoidales</taxon>
        <taxon>Metamycoplasmataceae</taxon>
        <taxon>Mesomycoplasma</taxon>
    </lineage>
</organism>
<dbReference type="SUPFAM" id="SSF51261">
    <property type="entry name" value="Duplicated hybrid motif"/>
    <property type="match status" value="1"/>
</dbReference>
<feature type="transmembrane region" description="Helical" evidence="12">
    <location>
        <begin position="448"/>
        <end position="471"/>
    </location>
</feature>
<keyword evidence="8" id="KW-0418">Kinase</keyword>
<dbReference type="PROSITE" id="PS51098">
    <property type="entry name" value="PTS_EIIB_TYPE_1"/>
    <property type="match status" value="1"/>
</dbReference>
<evidence type="ECO:0000256" key="9">
    <source>
        <dbReference type="ARBA" id="ARBA00022989"/>
    </source>
</evidence>
<dbReference type="InterPro" id="IPR011055">
    <property type="entry name" value="Dup_hybrid_motif"/>
</dbReference>
<evidence type="ECO:0000313" key="17">
    <source>
        <dbReference type="Proteomes" id="UP000001491"/>
    </source>
</evidence>
<feature type="transmembrane region" description="Helical" evidence="12">
    <location>
        <begin position="85"/>
        <end position="107"/>
    </location>
</feature>
<keyword evidence="6" id="KW-0598">Phosphotransferase system</keyword>
<evidence type="ECO:0000256" key="11">
    <source>
        <dbReference type="PROSITE-ProRule" id="PRU00421"/>
    </source>
</evidence>
<keyword evidence="7 12" id="KW-0812">Transmembrane</keyword>
<dbReference type="PROSITE" id="PS51093">
    <property type="entry name" value="PTS_EIIA_TYPE_1"/>
    <property type="match status" value="1"/>
</dbReference>
<gene>
    <name evidence="16" type="primary">ptsG</name>
    <name evidence="16" type="ordered locus">MCJ_001950</name>
</gene>
<sequence>MNNAKSGKLRKVLSKISGAFMLPISVMSIGGLFLGIGAAIASNSSSIAGKQFGEFIQQLGNPVFAILPLLFAIGIVVAFTDEAGVAVFATVIGYMIFVAIQSVFITADQYVNVLERDAQPLSEAAKTFLKDNNQTAVDAFKKALESATALTAADKTSLLALAEKPATGYTILFGGAGRNPIELERLVGAFAGYNSLQTSVFGGIIVGFTTQWLYNKFYTIQLPQFISFYGGKRFVSIVNIPVMALLAILFLIFWPWIGIILNKIGQGIGSAPYGVESLIFGYIERSLIPFGLHHVFYAPLWFSSVGGDAGEALISGLDKIKQANEGSQVIFGANTNALLAAIEQNKSAFQGDSTASLQLLKFGNFVDYKIGDKEFNIPLFEFLADNGFKAGRFADGKFSGMMFGLPAAAVAMIMAAPKENRRVATGTVFPAALTSFITGVTEPIEFTFLFLSPFLFWGFHAFFMALSFLFANLAGVHIPQAFSGGALDLILYGIVPVQKGTHFWWVLVVGLAYAPIYYFAFYFYIKYQNLETPGRGGNTKLFTKADYLKRKDDKSASQTVDPQVLAIIEGYGGIDNISAFNNCASRLRYDVKDLSKVSEAKLKQAGAVAIKIEGQHHVQAILGPIAEQLNAKIKSQRDEIINLQLSKKDATMSTETSFVEEKTIDIFAPAYGELIKLEEVGDDVFAAKLMGDGFAIRVGKTGKATIHAPISGKVKMVFDTKHAIGFVSEDETLQVLIHMGIDTVNLKGLGFIANVKVGDTVKAGEPIATMDLDELSANGVENTDVITVVLPESKKTKVDIKVENQKIDDIFAFSIAQAS</sequence>
<evidence type="ECO:0000256" key="2">
    <source>
        <dbReference type="ARBA" id="ARBA00022448"/>
    </source>
</evidence>
<dbReference type="Gene3D" id="2.70.70.10">
    <property type="entry name" value="Glucose Permease (Domain IIA)"/>
    <property type="match status" value="1"/>
</dbReference>
<dbReference type="InterPro" id="IPR003352">
    <property type="entry name" value="PTS_EIIC"/>
</dbReference>
<keyword evidence="4" id="KW-0762">Sugar transport</keyword>
<dbReference type="eggNOG" id="COG1263">
    <property type="taxonomic scope" value="Bacteria"/>
</dbReference>
<dbReference type="PANTHER" id="PTHR30009">
    <property type="entry name" value="CYTOCHROME C-TYPE SYNTHESIS PROTEIN AND PTS TRANSMEMBRANE COMPONENT"/>
    <property type="match status" value="1"/>
</dbReference>
<feature type="transmembrane region" description="Helical" evidence="12">
    <location>
        <begin position="477"/>
        <end position="495"/>
    </location>
</feature>
<evidence type="ECO:0000256" key="6">
    <source>
        <dbReference type="ARBA" id="ARBA00022683"/>
    </source>
</evidence>
<dbReference type="SUPFAM" id="SSF55604">
    <property type="entry name" value="Glucose permease domain IIB"/>
    <property type="match status" value="1"/>
</dbReference>
<dbReference type="GO" id="GO:0009401">
    <property type="term" value="P:phosphoenolpyruvate-dependent sugar phosphotransferase system"/>
    <property type="evidence" value="ECO:0007669"/>
    <property type="project" value="UniProtKB-KW"/>
</dbReference>
<accession>C5J5Z5</accession>
<dbReference type="InterPro" id="IPR001996">
    <property type="entry name" value="PTS_IIB_1"/>
</dbReference>
<protein>
    <submittedName>
        <fullName evidence="16">PTS system, glucose-specific IIABC component</fullName>
    </submittedName>
</protein>
<dbReference type="EMBL" id="FM864216">
    <property type="protein sequence ID" value="CAT04887.1"/>
    <property type="molecule type" value="Genomic_DNA"/>
</dbReference>
<feature type="domain" description="PTS EIIC type-1" evidence="15">
    <location>
        <begin position="7"/>
        <end position="537"/>
    </location>
</feature>
<feature type="transmembrane region" description="Helical" evidence="12">
    <location>
        <begin position="502"/>
        <end position="525"/>
    </location>
</feature>
<dbReference type="Proteomes" id="UP000001491">
    <property type="component" value="Chromosome"/>
</dbReference>
<dbReference type="InterPro" id="IPR013013">
    <property type="entry name" value="PTS_EIIC_1"/>
</dbReference>
<dbReference type="GO" id="GO:0090563">
    <property type="term" value="F:protein-phosphocysteine-sugar phosphotransferase activity"/>
    <property type="evidence" value="ECO:0007669"/>
    <property type="project" value="TreeGrafter"/>
</dbReference>
<dbReference type="GO" id="GO:0008982">
    <property type="term" value="F:protein-N(PI)-phosphohistidine-sugar phosphotransferase activity"/>
    <property type="evidence" value="ECO:0007669"/>
    <property type="project" value="InterPro"/>
</dbReference>
<dbReference type="KEGG" id="mco:MCJ_001950"/>
<feature type="domain" description="PTS EIIA type-1" evidence="13">
    <location>
        <begin position="682"/>
        <end position="790"/>
    </location>
</feature>
<keyword evidence="5" id="KW-0808">Transferase</keyword>
<dbReference type="PROSITE" id="PS51103">
    <property type="entry name" value="PTS_EIIC_TYPE_1"/>
    <property type="match status" value="1"/>
</dbReference>
<keyword evidence="9 12" id="KW-1133">Transmembrane helix</keyword>
<dbReference type="InterPro" id="IPR001127">
    <property type="entry name" value="PTS_EIIA_1_perm"/>
</dbReference>
<keyword evidence="2" id="KW-0813">Transport</keyword>
<dbReference type="PANTHER" id="PTHR30009:SF20">
    <property type="entry name" value="PTS SYSTEM GLUCOSE-SPECIFIC EIICB COMPONENT-RELATED"/>
    <property type="match status" value="1"/>
</dbReference>
<feature type="transmembrane region" description="Helical" evidence="12">
    <location>
        <begin position="62"/>
        <end position="79"/>
    </location>
</feature>
<reference evidence="17" key="1">
    <citation type="journal article" date="2009" name="BMC Bioinformatics">
        <title>The Mycoplasma conjunctivae genome sequencing, annotation and analysis.</title>
        <authorList>
            <person name="Calderon-Copete S.P."/>
            <person name="Wigger G."/>
            <person name="Wunderlin C."/>
            <person name="Schmidheini T."/>
            <person name="Frey J."/>
            <person name="Quail M.A."/>
            <person name="Falquet L."/>
        </authorList>
    </citation>
    <scope>NUCLEOTIDE SEQUENCE [LARGE SCALE GENOMIC DNA]</scope>
    <source>
        <strain evidence="17">ATCC 25834 / NCTC 10147 / HRC/581</strain>
    </source>
</reference>
<evidence type="ECO:0000259" key="13">
    <source>
        <dbReference type="PROSITE" id="PS51093"/>
    </source>
</evidence>
<feature type="transmembrane region" description="Helical" evidence="12">
    <location>
        <begin position="195"/>
        <end position="214"/>
    </location>
</feature>
<dbReference type="InterPro" id="IPR036878">
    <property type="entry name" value="Glu_permease_IIB"/>
</dbReference>
<proteinExistence type="predicted"/>
<keyword evidence="17" id="KW-1185">Reference proteome</keyword>
<dbReference type="GO" id="GO:0005886">
    <property type="term" value="C:plasma membrane"/>
    <property type="evidence" value="ECO:0007669"/>
    <property type="project" value="UniProtKB-SubCell"/>
</dbReference>
<dbReference type="Gene3D" id="3.30.1360.60">
    <property type="entry name" value="Glucose permease domain IIB"/>
    <property type="match status" value="1"/>
</dbReference>
<dbReference type="Pfam" id="PF02378">
    <property type="entry name" value="PTS_EIIC"/>
    <property type="match status" value="1"/>
</dbReference>
<dbReference type="CDD" id="cd00212">
    <property type="entry name" value="PTS_IIB_glc"/>
    <property type="match status" value="1"/>
</dbReference>
<dbReference type="GO" id="GO:0016301">
    <property type="term" value="F:kinase activity"/>
    <property type="evidence" value="ECO:0007669"/>
    <property type="project" value="UniProtKB-KW"/>
</dbReference>
<evidence type="ECO:0000256" key="1">
    <source>
        <dbReference type="ARBA" id="ARBA00004651"/>
    </source>
</evidence>
<evidence type="ECO:0000256" key="4">
    <source>
        <dbReference type="ARBA" id="ARBA00022597"/>
    </source>
</evidence>
<evidence type="ECO:0000259" key="15">
    <source>
        <dbReference type="PROSITE" id="PS51103"/>
    </source>
</evidence>
<feature type="active site" description="Phosphocysteine intermediate; for EIIB activity" evidence="11">
    <location>
        <position position="583"/>
    </location>
</feature>
<evidence type="ECO:0000256" key="12">
    <source>
        <dbReference type="SAM" id="Phobius"/>
    </source>
</evidence>
<comment type="subcellular location">
    <subcellularLocation>
        <location evidence="1">Cell membrane</location>
        <topology evidence="1">Multi-pass membrane protein</topology>
    </subcellularLocation>
</comment>
<evidence type="ECO:0000256" key="8">
    <source>
        <dbReference type="ARBA" id="ARBA00022777"/>
    </source>
</evidence>
<evidence type="ECO:0000256" key="3">
    <source>
        <dbReference type="ARBA" id="ARBA00022475"/>
    </source>
</evidence>
<feature type="domain" description="PTS EIIB type-1" evidence="14">
    <location>
        <begin position="561"/>
        <end position="643"/>
    </location>
</feature>
<evidence type="ECO:0000256" key="5">
    <source>
        <dbReference type="ARBA" id="ARBA00022679"/>
    </source>
</evidence>
<dbReference type="NCBIfam" id="TIGR00830">
    <property type="entry name" value="PTBA"/>
    <property type="match status" value="1"/>
</dbReference>
<dbReference type="InterPro" id="IPR050429">
    <property type="entry name" value="PTS_Glucose_EIICBA"/>
</dbReference>
<dbReference type="AlphaFoldDB" id="C5J5Z5"/>
<keyword evidence="3" id="KW-1003">Cell membrane</keyword>
<feature type="transmembrane region" description="Helical" evidence="12">
    <location>
        <begin position="234"/>
        <end position="257"/>
    </location>
</feature>